<gene>
    <name evidence="2" type="primary">fam177b.L</name>
</gene>
<dbReference type="GeneID" id="108716093"/>
<sequence length="167" mass="19498">MSDGDVILKEIENEEKRVPRRIIHFASGETMEEYSTEEEEEEEEGQIDFRSVDTAKMSWKSYVQFWIVRIATGAFFTCDFLGGRLATLFGLTVPKYQYAIDEYYRRKEEDSSDEDGQEIPEMVMVQAEKQHLPTQSVEYGAISLKDRPAQYEDHYNMDSDSHQSHET</sequence>
<evidence type="ECO:0000313" key="1">
    <source>
        <dbReference type="Proteomes" id="UP000186698"/>
    </source>
</evidence>
<dbReference type="AlphaFoldDB" id="A0A8J1KMF9"/>
<reference evidence="2" key="1">
    <citation type="submission" date="2025-08" db="UniProtKB">
        <authorList>
            <consortium name="RefSeq"/>
        </authorList>
    </citation>
    <scope>IDENTIFICATION</scope>
    <source>
        <strain evidence="2">J_2021</strain>
        <tissue evidence="2">Erythrocytes</tissue>
    </source>
</reference>
<dbReference type="InterPro" id="IPR028260">
    <property type="entry name" value="FAM177"/>
</dbReference>
<dbReference type="PANTHER" id="PTHR31206">
    <property type="entry name" value="LP10445P"/>
    <property type="match status" value="1"/>
</dbReference>
<organism evidence="1 2">
    <name type="scientific">Xenopus laevis</name>
    <name type="common">African clawed frog</name>
    <dbReference type="NCBI Taxonomy" id="8355"/>
    <lineage>
        <taxon>Eukaryota</taxon>
        <taxon>Metazoa</taxon>
        <taxon>Chordata</taxon>
        <taxon>Craniata</taxon>
        <taxon>Vertebrata</taxon>
        <taxon>Euteleostomi</taxon>
        <taxon>Amphibia</taxon>
        <taxon>Batrachia</taxon>
        <taxon>Anura</taxon>
        <taxon>Pipoidea</taxon>
        <taxon>Pipidae</taxon>
        <taxon>Xenopodinae</taxon>
        <taxon>Xenopus</taxon>
        <taxon>Xenopus</taxon>
    </lineage>
</organism>
<dbReference type="Pfam" id="PF14774">
    <property type="entry name" value="FAM177"/>
    <property type="match status" value="1"/>
</dbReference>
<dbReference type="RefSeq" id="XP_041418495.1">
    <property type="nucleotide sequence ID" value="XM_041562561.1"/>
</dbReference>
<dbReference type="KEGG" id="xla:108716093"/>
<dbReference type="CTD" id="108716093"/>
<proteinExistence type="predicted"/>
<dbReference type="OrthoDB" id="45963at2759"/>
<protein>
    <submittedName>
        <fullName evidence="2">Protein FAM177B</fullName>
    </submittedName>
</protein>
<name>A0A8J1KMF9_XENLA</name>
<keyword evidence="1" id="KW-1185">Reference proteome</keyword>
<accession>A0A8J1KMF9</accession>
<dbReference type="PANTHER" id="PTHR31206:SF9">
    <property type="entry name" value="PROTEIN FAM177B"/>
    <property type="match status" value="1"/>
</dbReference>
<evidence type="ECO:0000313" key="2">
    <source>
        <dbReference type="RefSeq" id="XP_041418495.1"/>
    </source>
</evidence>
<dbReference type="Proteomes" id="UP000186698">
    <property type="component" value="Chromosome 5L"/>
</dbReference>